<reference evidence="1" key="1">
    <citation type="submission" date="2019-01" db="EMBL/GenBank/DDBJ databases">
        <title>Draft genome sequences of three monokaryotic isolates of the white-rot basidiomycete fungus Dichomitus squalens.</title>
        <authorList>
            <consortium name="DOE Joint Genome Institute"/>
            <person name="Lopez S.C."/>
            <person name="Andreopoulos B."/>
            <person name="Pangilinan J."/>
            <person name="Lipzen A."/>
            <person name="Riley R."/>
            <person name="Ahrendt S."/>
            <person name="Ng V."/>
            <person name="Barry K."/>
            <person name="Daum C."/>
            <person name="Grigoriev I.V."/>
            <person name="Hilden K.S."/>
            <person name="Makela M.R."/>
            <person name="de Vries R.P."/>
        </authorList>
    </citation>
    <scope>NUCLEOTIDE SEQUENCE [LARGE SCALE GENOMIC DNA]</scope>
    <source>
        <strain evidence="1">OM18370.1</strain>
    </source>
</reference>
<dbReference type="EMBL" id="ML143561">
    <property type="protein sequence ID" value="TBU22027.1"/>
    <property type="molecule type" value="Genomic_DNA"/>
</dbReference>
<dbReference type="OrthoDB" id="2745866at2759"/>
<accession>A0A4Q9M6S8</accession>
<dbReference type="AlphaFoldDB" id="A0A4Q9M6S8"/>
<protein>
    <submittedName>
        <fullName evidence="1">Uncharacterized protein</fullName>
    </submittedName>
</protein>
<gene>
    <name evidence="1" type="ORF">BD311DRAFT_677014</name>
</gene>
<organism evidence="1">
    <name type="scientific">Dichomitus squalens</name>
    <dbReference type="NCBI Taxonomy" id="114155"/>
    <lineage>
        <taxon>Eukaryota</taxon>
        <taxon>Fungi</taxon>
        <taxon>Dikarya</taxon>
        <taxon>Basidiomycota</taxon>
        <taxon>Agaricomycotina</taxon>
        <taxon>Agaricomycetes</taxon>
        <taxon>Polyporales</taxon>
        <taxon>Polyporaceae</taxon>
        <taxon>Dichomitus</taxon>
    </lineage>
</organism>
<dbReference type="Proteomes" id="UP000292957">
    <property type="component" value="Unassembled WGS sequence"/>
</dbReference>
<proteinExistence type="predicted"/>
<evidence type="ECO:0000313" key="1">
    <source>
        <dbReference type="EMBL" id="TBU22027.1"/>
    </source>
</evidence>
<sequence>MSARLTSAHTGSYLAQKLSGTVIDFHIEKKLHGVTVDNAENNTTMVKAIPLHIPEY</sequence>
<name>A0A4Q9M6S8_9APHY</name>